<dbReference type="RefSeq" id="WP_156968926.1">
    <property type="nucleotide sequence ID" value="NZ_AVCK01000014.1"/>
</dbReference>
<accession>A0A091BQR4</accession>
<evidence type="ECO:0000313" key="2">
    <source>
        <dbReference type="Proteomes" id="UP000029393"/>
    </source>
</evidence>
<comment type="caution">
    <text evidence="1">The sequence shown here is derived from an EMBL/GenBank/DDBJ whole genome shotgun (WGS) entry which is preliminary data.</text>
</comment>
<protein>
    <submittedName>
        <fullName evidence="1">Uncharacterized protein</fullName>
    </submittedName>
</protein>
<dbReference type="PATRIC" id="fig|1384056.3.peg.1169"/>
<keyword evidence="2" id="KW-1185">Reference proteome</keyword>
<name>A0A091BQR4_9GAMM</name>
<organism evidence="1 2">
    <name type="scientific">Arenimonas metalli CF5-1</name>
    <dbReference type="NCBI Taxonomy" id="1384056"/>
    <lineage>
        <taxon>Bacteria</taxon>
        <taxon>Pseudomonadati</taxon>
        <taxon>Pseudomonadota</taxon>
        <taxon>Gammaproteobacteria</taxon>
        <taxon>Lysobacterales</taxon>
        <taxon>Lysobacteraceae</taxon>
        <taxon>Arenimonas</taxon>
    </lineage>
</organism>
<dbReference type="EMBL" id="AVCK01000014">
    <property type="protein sequence ID" value="KFN46670.1"/>
    <property type="molecule type" value="Genomic_DNA"/>
</dbReference>
<proteinExistence type="predicted"/>
<evidence type="ECO:0000313" key="1">
    <source>
        <dbReference type="EMBL" id="KFN46670.1"/>
    </source>
</evidence>
<gene>
    <name evidence="1" type="ORF">N787_09725</name>
</gene>
<reference evidence="1 2" key="1">
    <citation type="submission" date="2013-09" db="EMBL/GenBank/DDBJ databases">
        <title>Genome sequencing of Arenimonas metalli.</title>
        <authorList>
            <person name="Chen F."/>
            <person name="Wang G."/>
        </authorList>
    </citation>
    <scope>NUCLEOTIDE SEQUENCE [LARGE SCALE GENOMIC DNA]</scope>
    <source>
        <strain evidence="1 2">CF5-1</strain>
    </source>
</reference>
<sequence length="362" mass="40325">MGTVDQYALLARQAYNLGDPGAWFGAFRGGYQGFNVRLYAVEKHYAELHAWQLRCRWHLEPEYHLATIFFGLDSALECFVFAMNALGYAARPAEFVDITSDKALRSITPRLVLGSGPQSAPHPAFSSHFSRVTALWQQRRHLVDEVQRQHDVSKHRSSIYRGGQRRMDPPPGFHARLGLTDDHPRRFDFAPMAAIILDPDPKRPGASPRPRVKYEDLQTLEGLCVEFAELIEDSCQALLDDVRQLMPLTHAGFLEGFVVVGQAAITLFADEDCQQPIEGIQGVRIDHGHAGYAAETGRVTPACASIAYRVGDRLPLGGEHDKTRKVGPAWFRDPDTGAIERAWWSSSLVYVSPPLVPEAIKG</sequence>
<dbReference type="Proteomes" id="UP000029393">
    <property type="component" value="Unassembled WGS sequence"/>
</dbReference>
<dbReference type="AlphaFoldDB" id="A0A091BQR4"/>